<evidence type="ECO:0000259" key="11">
    <source>
        <dbReference type="Pfam" id="PF07730"/>
    </source>
</evidence>
<feature type="transmembrane region" description="Helical" evidence="10">
    <location>
        <begin position="31"/>
        <end position="49"/>
    </location>
</feature>
<dbReference type="InterPro" id="IPR036890">
    <property type="entry name" value="HATPase_C_sf"/>
</dbReference>
<evidence type="ECO:0000256" key="2">
    <source>
        <dbReference type="ARBA" id="ARBA00012438"/>
    </source>
</evidence>
<feature type="transmembrane region" description="Helical" evidence="10">
    <location>
        <begin position="86"/>
        <end position="114"/>
    </location>
</feature>
<dbReference type="Pfam" id="PF23539">
    <property type="entry name" value="DUF7134"/>
    <property type="match status" value="1"/>
</dbReference>
<feature type="transmembrane region" description="Helical" evidence="10">
    <location>
        <begin position="121"/>
        <end position="139"/>
    </location>
</feature>
<comment type="catalytic activity">
    <reaction evidence="1">
        <text>ATP + protein L-histidine = ADP + protein N-phospho-L-histidine.</text>
        <dbReference type="EC" id="2.7.13.3"/>
    </reaction>
</comment>
<keyword evidence="10" id="KW-0472">Membrane</keyword>
<evidence type="ECO:0000256" key="3">
    <source>
        <dbReference type="ARBA" id="ARBA00022553"/>
    </source>
</evidence>
<dbReference type="Proteomes" id="UP000232453">
    <property type="component" value="Unassembled WGS sequence"/>
</dbReference>
<keyword evidence="7" id="KW-0067">ATP-binding</keyword>
<keyword evidence="4" id="KW-0808">Transferase</keyword>
<feature type="domain" description="Signal transduction histidine kinase subgroup 3 dimerisation and phosphoacceptor" evidence="11">
    <location>
        <begin position="201"/>
        <end position="265"/>
    </location>
</feature>
<accession>A0AA44UKN2</accession>
<dbReference type="GO" id="GO:0046983">
    <property type="term" value="F:protein dimerization activity"/>
    <property type="evidence" value="ECO:0007669"/>
    <property type="project" value="InterPro"/>
</dbReference>
<feature type="transmembrane region" description="Helical" evidence="10">
    <location>
        <begin position="145"/>
        <end position="167"/>
    </location>
</feature>
<dbReference type="PANTHER" id="PTHR24421:SF10">
    <property type="entry name" value="NITRATE_NITRITE SENSOR PROTEIN NARQ"/>
    <property type="match status" value="1"/>
</dbReference>
<evidence type="ECO:0000256" key="8">
    <source>
        <dbReference type="ARBA" id="ARBA00023012"/>
    </source>
</evidence>
<organism evidence="13 14">
    <name type="scientific">Pseudonocardia alni</name>
    <name type="common">Amycolata alni</name>
    <dbReference type="NCBI Taxonomy" id="33907"/>
    <lineage>
        <taxon>Bacteria</taxon>
        <taxon>Bacillati</taxon>
        <taxon>Actinomycetota</taxon>
        <taxon>Actinomycetes</taxon>
        <taxon>Pseudonocardiales</taxon>
        <taxon>Pseudonocardiaceae</taxon>
        <taxon>Pseudonocardia</taxon>
    </lineage>
</organism>
<dbReference type="Gene3D" id="3.30.565.10">
    <property type="entry name" value="Histidine kinase-like ATPase, C-terminal domain"/>
    <property type="match status" value="1"/>
</dbReference>
<dbReference type="CDD" id="cd16917">
    <property type="entry name" value="HATPase_UhpB-NarQ-NarX-like"/>
    <property type="match status" value="1"/>
</dbReference>
<keyword evidence="10" id="KW-0812">Transmembrane</keyword>
<evidence type="ECO:0000256" key="5">
    <source>
        <dbReference type="ARBA" id="ARBA00022741"/>
    </source>
</evidence>
<evidence type="ECO:0000313" key="14">
    <source>
        <dbReference type="Proteomes" id="UP000232453"/>
    </source>
</evidence>
<feature type="transmembrane region" description="Helical" evidence="10">
    <location>
        <begin position="61"/>
        <end position="80"/>
    </location>
</feature>
<evidence type="ECO:0000256" key="4">
    <source>
        <dbReference type="ARBA" id="ARBA00022679"/>
    </source>
</evidence>
<dbReference type="SUPFAM" id="SSF55874">
    <property type="entry name" value="ATPase domain of HSP90 chaperone/DNA topoisomerase II/histidine kinase"/>
    <property type="match status" value="1"/>
</dbReference>
<evidence type="ECO:0000259" key="12">
    <source>
        <dbReference type="Pfam" id="PF23539"/>
    </source>
</evidence>
<dbReference type="GO" id="GO:0016020">
    <property type="term" value="C:membrane"/>
    <property type="evidence" value="ECO:0007669"/>
    <property type="project" value="InterPro"/>
</dbReference>
<dbReference type="EC" id="2.7.13.3" evidence="2"/>
<dbReference type="AlphaFoldDB" id="A0AA44UKN2"/>
<evidence type="ECO:0000256" key="6">
    <source>
        <dbReference type="ARBA" id="ARBA00022777"/>
    </source>
</evidence>
<name>A0AA44UKN2_PSEA5</name>
<dbReference type="GO" id="GO:0000155">
    <property type="term" value="F:phosphorelay sensor kinase activity"/>
    <property type="evidence" value="ECO:0007669"/>
    <property type="project" value="InterPro"/>
</dbReference>
<feature type="region of interest" description="Disordered" evidence="9">
    <location>
        <begin position="381"/>
        <end position="404"/>
    </location>
</feature>
<evidence type="ECO:0000256" key="9">
    <source>
        <dbReference type="SAM" id="MobiDB-lite"/>
    </source>
</evidence>
<feature type="domain" description="DUF7134" evidence="12">
    <location>
        <begin position="27"/>
        <end position="172"/>
    </location>
</feature>
<comment type="caution">
    <text evidence="13">The sequence shown here is derived from an EMBL/GenBank/DDBJ whole genome shotgun (WGS) entry which is preliminary data.</text>
</comment>
<dbReference type="PANTHER" id="PTHR24421">
    <property type="entry name" value="NITRATE/NITRITE SENSOR PROTEIN NARX-RELATED"/>
    <property type="match status" value="1"/>
</dbReference>
<keyword evidence="6 13" id="KW-0418">Kinase</keyword>
<dbReference type="InterPro" id="IPR055558">
    <property type="entry name" value="DUF7134"/>
</dbReference>
<reference evidence="13 14" key="1">
    <citation type="submission" date="2017-11" db="EMBL/GenBank/DDBJ databases">
        <title>Sequencing the genomes of 1000 actinobacteria strains.</title>
        <authorList>
            <person name="Klenk H.-P."/>
        </authorList>
    </citation>
    <scope>NUCLEOTIDE SEQUENCE [LARGE SCALE GENOMIC DNA]</scope>
    <source>
        <strain evidence="13 14">DSM 44104</strain>
    </source>
</reference>
<protein>
    <recommendedName>
        <fullName evidence="2">histidine kinase</fullName>
        <ecNumber evidence="2">2.7.13.3</ecNumber>
    </recommendedName>
</protein>
<evidence type="ECO:0000313" key="13">
    <source>
        <dbReference type="EMBL" id="PKB29172.1"/>
    </source>
</evidence>
<dbReference type="GO" id="GO:0005524">
    <property type="term" value="F:ATP binding"/>
    <property type="evidence" value="ECO:0007669"/>
    <property type="project" value="UniProtKB-KW"/>
</dbReference>
<gene>
    <name evidence="13" type="ORF">ATL51_0801</name>
</gene>
<keyword evidence="5" id="KW-0547">Nucleotide-binding</keyword>
<evidence type="ECO:0000256" key="10">
    <source>
        <dbReference type="SAM" id="Phobius"/>
    </source>
</evidence>
<dbReference type="Gene3D" id="1.20.5.1930">
    <property type="match status" value="1"/>
</dbReference>
<dbReference type="Pfam" id="PF07730">
    <property type="entry name" value="HisKA_3"/>
    <property type="match status" value="1"/>
</dbReference>
<dbReference type="InterPro" id="IPR011712">
    <property type="entry name" value="Sig_transdc_His_kin_sub3_dim/P"/>
</dbReference>
<evidence type="ECO:0000256" key="7">
    <source>
        <dbReference type="ARBA" id="ARBA00022840"/>
    </source>
</evidence>
<proteinExistence type="predicted"/>
<sequence>MSAAGSWDGGVRAGTGPSLGVMTDVAAYRRWVVDGLVVVVTALIGLLMVRLRVVSSPEGPEVLLGVDVVAGMLACVALWWRRRYPLPVAVGIVVLCTFSEVASVPGLVALFAVAARCPARLSAAVFLGSVASFAVYYSWRPMPEAPLWLLVGALVAGHAAVFGWGLLVRSRRLLVESLRERAAMAESAAALRAERTAHEAREALAREMHDVLGHRLSLLSVHAGALAFHRDAPAEETARAAEVVRENAHRALQDLREVIGVLRAPVGELPLPGITDVGELLEETRRTGTAVVLHDGPGVTTGEHPVPETAGRTAYRLVQEALTNARTYAPGAPVTVTVTGGAGDGLVVEVANPAPARPARADRPAAGQGLRGLAERATLVGGRLDHGPTPDGGWRTGMRLPWPS</sequence>
<keyword evidence="8" id="KW-0902">Two-component regulatory system</keyword>
<evidence type="ECO:0000256" key="1">
    <source>
        <dbReference type="ARBA" id="ARBA00000085"/>
    </source>
</evidence>
<keyword evidence="3" id="KW-0597">Phosphoprotein</keyword>
<keyword evidence="10" id="KW-1133">Transmembrane helix</keyword>
<dbReference type="EMBL" id="PHUJ01000003">
    <property type="protein sequence ID" value="PKB29172.1"/>
    <property type="molecule type" value="Genomic_DNA"/>
</dbReference>
<dbReference type="InterPro" id="IPR050482">
    <property type="entry name" value="Sensor_HK_TwoCompSys"/>
</dbReference>